<dbReference type="Proteomes" id="UP001303046">
    <property type="component" value="Unassembled WGS sequence"/>
</dbReference>
<evidence type="ECO:0000256" key="2">
    <source>
        <dbReference type="ARBA" id="ARBA00008941"/>
    </source>
</evidence>
<reference evidence="11 12" key="1">
    <citation type="submission" date="2023-08" db="EMBL/GenBank/DDBJ databases">
        <title>A Necator americanus chromosomal reference genome.</title>
        <authorList>
            <person name="Ilik V."/>
            <person name="Petrzelkova K.J."/>
            <person name="Pardy F."/>
            <person name="Fuh T."/>
            <person name="Niatou-Singa F.S."/>
            <person name="Gouil Q."/>
            <person name="Baker L."/>
            <person name="Ritchie M.E."/>
            <person name="Jex A.R."/>
            <person name="Gazzola D."/>
            <person name="Li H."/>
            <person name="Toshio Fujiwara R."/>
            <person name="Zhan B."/>
            <person name="Aroian R.V."/>
            <person name="Pafco B."/>
            <person name="Schwarz E.M."/>
        </authorList>
    </citation>
    <scope>NUCLEOTIDE SEQUENCE [LARGE SCALE GENOMIC DNA]</scope>
    <source>
        <strain evidence="11 12">Aroian</strain>
        <tissue evidence="11">Whole animal</tissue>
    </source>
</reference>
<keyword evidence="6 9" id="KW-0418">Kinase</keyword>
<evidence type="ECO:0000259" key="10">
    <source>
        <dbReference type="PROSITE" id="PS50290"/>
    </source>
</evidence>
<evidence type="ECO:0000256" key="7">
    <source>
        <dbReference type="ARBA" id="ARBA00022840"/>
    </source>
</evidence>
<dbReference type="Gene3D" id="1.10.1070.20">
    <property type="match status" value="1"/>
</dbReference>
<dbReference type="PANTHER" id="PTHR12865">
    <property type="entry name" value="PHOSPHATIDYLINOSITOL 4-KINASE TYPE-II"/>
    <property type="match status" value="1"/>
</dbReference>
<sequence>MALVGGDVAVESQTAYQHDDDASIKTARLLTEKSPNHMTVKSIRQNSPHKSVVHTNTQQENSFLSVSTEEAKSCEYVVSERPNPYGDEEFKNVFWEAQKALQQGIHPILIPVGSSGSYFIRDENLENIAVFKPSDEEPFAALNPKWPKFFQRVLCFCCFGRACLIPNNGYLSETGASIVDDMLQLHIVPKTRVVRIASPSFFYSRCCGRYEIKPKEGSFQLFVKGYESAQAVFSRWEYDPTLLSAEEEDRFKYLFQKMIVLDYIIRNTDRHMDNLLIRLSYTTISDNCHVPGKVIELAAIDNGLAFPVKHPECVSRFRTFPFRWTEYRWAQQPWNQVLRDHLLSSINPAFLHDLCHELKILFRHRHINSRYLVFNQMKVVRGQVWNLYECLANNELPAGLILKEPILVTRRYRRNRPTNDNWSQWFRVRRCDNRYRGCC</sequence>
<dbReference type="Pfam" id="PF00454">
    <property type="entry name" value="PI3_PI4_kinase"/>
    <property type="match status" value="1"/>
</dbReference>
<keyword evidence="3" id="KW-1003">Cell membrane</keyword>
<evidence type="ECO:0000256" key="1">
    <source>
        <dbReference type="ARBA" id="ARBA00004236"/>
    </source>
</evidence>
<evidence type="ECO:0000313" key="12">
    <source>
        <dbReference type="Proteomes" id="UP001303046"/>
    </source>
</evidence>
<feature type="domain" description="PI3K/PI4K catalytic" evidence="10">
    <location>
        <begin position="104"/>
        <end position="410"/>
    </location>
</feature>
<evidence type="ECO:0000313" key="11">
    <source>
        <dbReference type="EMBL" id="KAK6756858.1"/>
    </source>
</evidence>
<protein>
    <recommendedName>
        <fullName evidence="9">Phosphatidylinositol 4-kinase type 2</fullName>
        <ecNumber evidence="9">2.7.1.67</ecNumber>
    </recommendedName>
</protein>
<evidence type="ECO:0000256" key="5">
    <source>
        <dbReference type="ARBA" id="ARBA00022741"/>
    </source>
</evidence>
<accession>A0ABR1E2W0</accession>
<dbReference type="PROSITE" id="PS50290">
    <property type="entry name" value="PI3_4_KINASE_3"/>
    <property type="match status" value="1"/>
</dbReference>
<name>A0ABR1E2W0_NECAM</name>
<proteinExistence type="inferred from homology"/>
<dbReference type="InterPro" id="IPR039756">
    <property type="entry name" value="Lsb6/PI4K2"/>
</dbReference>
<evidence type="ECO:0000256" key="4">
    <source>
        <dbReference type="ARBA" id="ARBA00022679"/>
    </source>
</evidence>
<evidence type="ECO:0000256" key="8">
    <source>
        <dbReference type="ARBA" id="ARBA00023136"/>
    </source>
</evidence>
<dbReference type="EC" id="2.7.1.67" evidence="9"/>
<dbReference type="PANTHER" id="PTHR12865:SF5">
    <property type="entry name" value="PHOSPHATIDYLINOSITOL 4-KINASE TYPE 2"/>
    <property type="match status" value="1"/>
</dbReference>
<evidence type="ECO:0000256" key="3">
    <source>
        <dbReference type="ARBA" id="ARBA00022475"/>
    </source>
</evidence>
<evidence type="ECO:0000256" key="6">
    <source>
        <dbReference type="ARBA" id="ARBA00022777"/>
    </source>
</evidence>
<evidence type="ECO:0000256" key="9">
    <source>
        <dbReference type="RuleBase" id="RU367084"/>
    </source>
</evidence>
<dbReference type="EMBL" id="JAVFWL010000005">
    <property type="protein sequence ID" value="KAK6756858.1"/>
    <property type="molecule type" value="Genomic_DNA"/>
</dbReference>
<comment type="caution">
    <text evidence="11">The sequence shown here is derived from an EMBL/GenBank/DDBJ whole genome shotgun (WGS) entry which is preliminary data.</text>
</comment>
<keyword evidence="7 9" id="KW-0067">ATP-binding</keyword>
<comment type="similarity">
    <text evidence="2 9">Belongs to the PI3/PI4-kinase family. Type II PI4K subfamily.</text>
</comment>
<organism evidence="11 12">
    <name type="scientific">Necator americanus</name>
    <name type="common">Human hookworm</name>
    <dbReference type="NCBI Taxonomy" id="51031"/>
    <lineage>
        <taxon>Eukaryota</taxon>
        <taxon>Metazoa</taxon>
        <taxon>Ecdysozoa</taxon>
        <taxon>Nematoda</taxon>
        <taxon>Chromadorea</taxon>
        <taxon>Rhabditida</taxon>
        <taxon>Rhabditina</taxon>
        <taxon>Rhabditomorpha</taxon>
        <taxon>Strongyloidea</taxon>
        <taxon>Ancylostomatidae</taxon>
        <taxon>Bunostominae</taxon>
        <taxon>Necator</taxon>
    </lineage>
</organism>
<keyword evidence="4 9" id="KW-0808">Transferase</keyword>
<comment type="subcellular location">
    <subcellularLocation>
        <location evidence="1">Cell membrane</location>
    </subcellularLocation>
    <subcellularLocation>
        <location evidence="9">Membrane</location>
        <topology evidence="9">Peripheral membrane protein</topology>
    </subcellularLocation>
</comment>
<gene>
    <name evidence="11" type="primary">Necator_chrV.g19756</name>
    <name evidence="11" type="ORF">RB195_014964</name>
</gene>
<comment type="catalytic activity">
    <reaction evidence="9">
        <text>a 1,2-diacyl-sn-glycero-3-phospho-(1D-myo-inositol) + ATP = a 1,2-diacyl-sn-glycero-3-phospho-(1D-myo-inositol 4-phosphate) + ADP + H(+)</text>
        <dbReference type="Rhea" id="RHEA:19877"/>
        <dbReference type="ChEBI" id="CHEBI:15378"/>
        <dbReference type="ChEBI" id="CHEBI:30616"/>
        <dbReference type="ChEBI" id="CHEBI:57880"/>
        <dbReference type="ChEBI" id="CHEBI:58178"/>
        <dbReference type="ChEBI" id="CHEBI:456216"/>
        <dbReference type="EC" id="2.7.1.67"/>
    </reaction>
</comment>
<keyword evidence="12" id="KW-1185">Reference proteome</keyword>
<keyword evidence="8 9" id="KW-0472">Membrane</keyword>
<keyword evidence="5 9" id="KW-0547">Nucleotide-binding</keyword>
<dbReference type="InterPro" id="IPR000403">
    <property type="entry name" value="PI3/4_kinase_cat_dom"/>
</dbReference>